<gene>
    <name evidence="12" type="ORF">EV644_10136</name>
</gene>
<dbReference type="EC" id="2.7.13.3" evidence="2"/>
<dbReference type="PANTHER" id="PTHR24421:SF10">
    <property type="entry name" value="NITRATE_NITRITE SENSOR PROTEIN NARQ"/>
    <property type="match status" value="1"/>
</dbReference>
<evidence type="ECO:0000256" key="9">
    <source>
        <dbReference type="SAM" id="Coils"/>
    </source>
</evidence>
<organism evidence="12 13">
    <name type="scientific">Kribbella orskensis</name>
    <dbReference type="NCBI Taxonomy" id="2512216"/>
    <lineage>
        <taxon>Bacteria</taxon>
        <taxon>Bacillati</taxon>
        <taxon>Actinomycetota</taxon>
        <taxon>Actinomycetes</taxon>
        <taxon>Propionibacteriales</taxon>
        <taxon>Kribbellaceae</taxon>
        <taxon>Kribbella</taxon>
    </lineage>
</organism>
<dbReference type="InterPro" id="IPR050482">
    <property type="entry name" value="Sensor_HK_TwoCompSys"/>
</dbReference>
<dbReference type="Gene3D" id="1.20.5.1930">
    <property type="match status" value="1"/>
</dbReference>
<keyword evidence="8" id="KW-0902">Two-component regulatory system</keyword>
<dbReference type="PANTHER" id="PTHR24421">
    <property type="entry name" value="NITRATE/NITRITE SENSOR PROTEIN NARX-RELATED"/>
    <property type="match status" value="1"/>
</dbReference>
<keyword evidence="10" id="KW-0812">Transmembrane</keyword>
<evidence type="ECO:0000313" key="13">
    <source>
        <dbReference type="Proteomes" id="UP000295818"/>
    </source>
</evidence>
<keyword evidence="10" id="KW-0472">Membrane</keyword>
<evidence type="ECO:0000256" key="8">
    <source>
        <dbReference type="ARBA" id="ARBA00023012"/>
    </source>
</evidence>
<evidence type="ECO:0000256" key="4">
    <source>
        <dbReference type="ARBA" id="ARBA00022679"/>
    </source>
</evidence>
<dbReference type="InterPro" id="IPR003594">
    <property type="entry name" value="HATPase_dom"/>
</dbReference>
<accession>A0ABY2BT17</accession>
<evidence type="ECO:0000256" key="7">
    <source>
        <dbReference type="ARBA" id="ARBA00022840"/>
    </source>
</evidence>
<feature type="transmembrane region" description="Helical" evidence="10">
    <location>
        <begin position="48"/>
        <end position="65"/>
    </location>
</feature>
<comment type="caution">
    <text evidence="12">The sequence shown here is derived from an EMBL/GenBank/DDBJ whole genome shotgun (WGS) entry which is preliminary data.</text>
</comment>
<reference evidence="12 13" key="1">
    <citation type="journal article" date="2015" name="Stand. Genomic Sci.">
        <title>Genomic Encyclopedia of Bacterial and Archaeal Type Strains, Phase III: the genomes of soil and plant-associated and newly described type strains.</title>
        <authorList>
            <person name="Whitman W.B."/>
            <person name="Woyke T."/>
            <person name="Klenk H.P."/>
            <person name="Zhou Y."/>
            <person name="Lilburn T.G."/>
            <person name="Beck B.J."/>
            <person name="De Vos P."/>
            <person name="Vandamme P."/>
            <person name="Eisen J.A."/>
            <person name="Garrity G."/>
            <person name="Hugenholtz P."/>
            <person name="Kyrpides N.C."/>
        </authorList>
    </citation>
    <scope>NUCLEOTIDE SEQUENCE [LARGE SCALE GENOMIC DNA]</scope>
    <source>
        <strain evidence="12 13">VKM Ac-2538</strain>
    </source>
</reference>
<comment type="catalytic activity">
    <reaction evidence="1">
        <text>ATP + protein L-histidine = ADP + protein N-phospho-L-histidine.</text>
        <dbReference type="EC" id="2.7.13.3"/>
    </reaction>
</comment>
<evidence type="ECO:0000256" key="2">
    <source>
        <dbReference type="ARBA" id="ARBA00012438"/>
    </source>
</evidence>
<evidence type="ECO:0000259" key="11">
    <source>
        <dbReference type="PROSITE" id="PS50109"/>
    </source>
</evidence>
<dbReference type="Pfam" id="PF07730">
    <property type="entry name" value="HisKA_3"/>
    <property type="match status" value="1"/>
</dbReference>
<proteinExistence type="predicted"/>
<dbReference type="EMBL" id="SLWM01000001">
    <property type="protein sequence ID" value="TCO31396.1"/>
    <property type="molecule type" value="Genomic_DNA"/>
</dbReference>
<keyword evidence="5" id="KW-0547">Nucleotide-binding</keyword>
<protein>
    <recommendedName>
        <fullName evidence="2">histidine kinase</fullName>
        <ecNumber evidence="2">2.7.13.3</ecNumber>
    </recommendedName>
</protein>
<keyword evidence="13" id="KW-1185">Reference proteome</keyword>
<feature type="transmembrane region" description="Helical" evidence="10">
    <location>
        <begin position="77"/>
        <end position="105"/>
    </location>
</feature>
<keyword evidence="6 12" id="KW-0418">Kinase</keyword>
<feature type="transmembrane region" description="Helical" evidence="10">
    <location>
        <begin position="17"/>
        <end position="36"/>
    </location>
</feature>
<feature type="transmembrane region" description="Helical" evidence="10">
    <location>
        <begin position="117"/>
        <end position="134"/>
    </location>
</feature>
<keyword evidence="7" id="KW-0067">ATP-binding</keyword>
<keyword evidence="9" id="KW-0175">Coiled coil</keyword>
<keyword evidence="3" id="KW-0597">Phosphoprotein</keyword>
<evidence type="ECO:0000256" key="1">
    <source>
        <dbReference type="ARBA" id="ARBA00000085"/>
    </source>
</evidence>
<dbReference type="SUPFAM" id="SSF55874">
    <property type="entry name" value="ATPase domain of HSP90 chaperone/DNA topoisomerase II/histidine kinase"/>
    <property type="match status" value="1"/>
</dbReference>
<evidence type="ECO:0000313" key="12">
    <source>
        <dbReference type="EMBL" id="TCO31396.1"/>
    </source>
</evidence>
<dbReference type="CDD" id="cd16917">
    <property type="entry name" value="HATPase_UhpB-NarQ-NarX-like"/>
    <property type="match status" value="1"/>
</dbReference>
<dbReference type="SMART" id="SM00387">
    <property type="entry name" value="HATPase_c"/>
    <property type="match status" value="1"/>
</dbReference>
<sequence>MPYVDQVSRARLFFSKYGLDLLIVIAAVESAISTALRDDPGHPTGPMLWFEVLAVAAVVLTLLLRRRFPFAAPAVTWLLSAALSFVDGLLIVDKAGLFVAGMGAALLLGNLRHATEARVGLAIVLGGAAIVIYNEPDHTRGDLIFTPVLFAIGWLVGFALRERTEQTEAAEERATRAEREREAAARVAVAEERGRIARELHDVVAHAVSVMVLQVGAVRHRMPETDTEDRQTLENVEQAGRTALAEMRRLLNAMRHDGDELELLPHPGLDNLDSLVDDVRAAGLPVRLQIRGEPFALPPGLDLSAYRILQEGLTNALKHARASQAEVDVRYSATELRLEVRDDGPGGPSTDAGLGHGLVGIRERVRIYGGDMTAGASHAGGFVLRARLPLDGSAG</sequence>
<dbReference type="Pfam" id="PF02518">
    <property type="entry name" value="HATPase_c"/>
    <property type="match status" value="1"/>
</dbReference>
<dbReference type="Proteomes" id="UP000295818">
    <property type="component" value="Unassembled WGS sequence"/>
</dbReference>
<dbReference type="InterPro" id="IPR011712">
    <property type="entry name" value="Sig_transdc_His_kin_sub3_dim/P"/>
</dbReference>
<evidence type="ECO:0000256" key="10">
    <source>
        <dbReference type="SAM" id="Phobius"/>
    </source>
</evidence>
<evidence type="ECO:0000256" key="6">
    <source>
        <dbReference type="ARBA" id="ARBA00022777"/>
    </source>
</evidence>
<keyword evidence="10" id="KW-1133">Transmembrane helix</keyword>
<dbReference type="GO" id="GO:0016301">
    <property type="term" value="F:kinase activity"/>
    <property type="evidence" value="ECO:0007669"/>
    <property type="project" value="UniProtKB-KW"/>
</dbReference>
<evidence type="ECO:0000256" key="3">
    <source>
        <dbReference type="ARBA" id="ARBA00022553"/>
    </source>
</evidence>
<feature type="transmembrane region" description="Helical" evidence="10">
    <location>
        <begin position="141"/>
        <end position="160"/>
    </location>
</feature>
<feature type="domain" description="Histidine kinase" evidence="11">
    <location>
        <begin position="307"/>
        <end position="392"/>
    </location>
</feature>
<dbReference type="Gene3D" id="3.30.565.10">
    <property type="entry name" value="Histidine kinase-like ATPase, C-terminal domain"/>
    <property type="match status" value="1"/>
</dbReference>
<dbReference type="PROSITE" id="PS50109">
    <property type="entry name" value="HIS_KIN"/>
    <property type="match status" value="1"/>
</dbReference>
<dbReference type="InterPro" id="IPR036890">
    <property type="entry name" value="HATPase_C_sf"/>
</dbReference>
<evidence type="ECO:0000256" key="5">
    <source>
        <dbReference type="ARBA" id="ARBA00022741"/>
    </source>
</evidence>
<dbReference type="InterPro" id="IPR005467">
    <property type="entry name" value="His_kinase_dom"/>
</dbReference>
<keyword evidence="4" id="KW-0808">Transferase</keyword>
<feature type="coiled-coil region" evidence="9">
    <location>
        <begin position="160"/>
        <end position="187"/>
    </location>
</feature>
<name>A0ABY2BT17_9ACTN</name>